<protein>
    <submittedName>
        <fullName evidence="8">Type II secretion system F family protein</fullName>
    </submittedName>
</protein>
<accession>A0ABU9D3F0</accession>
<dbReference type="PANTHER" id="PTHR35402">
    <property type="entry name" value="INTEGRAL MEMBRANE PROTEIN-RELATED"/>
    <property type="match status" value="1"/>
</dbReference>
<evidence type="ECO:0000256" key="6">
    <source>
        <dbReference type="SAM" id="Phobius"/>
    </source>
</evidence>
<feature type="domain" description="Type II secretion system protein GspF" evidence="7">
    <location>
        <begin position="6"/>
        <end position="77"/>
    </location>
</feature>
<evidence type="ECO:0000313" key="8">
    <source>
        <dbReference type="EMBL" id="MEK8074124.1"/>
    </source>
</evidence>
<organism evidence="8 9">
    <name type="scientific">Rhodococcus navarretei</name>
    <dbReference type="NCBI Taxonomy" id="3128981"/>
    <lineage>
        <taxon>Bacteria</taxon>
        <taxon>Bacillati</taxon>
        <taxon>Actinomycetota</taxon>
        <taxon>Actinomycetes</taxon>
        <taxon>Mycobacteriales</taxon>
        <taxon>Nocardiaceae</taxon>
        <taxon>Rhodococcus</taxon>
    </lineage>
</organism>
<evidence type="ECO:0000256" key="3">
    <source>
        <dbReference type="ARBA" id="ARBA00022692"/>
    </source>
</evidence>
<evidence type="ECO:0000256" key="5">
    <source>
        <dbReference type="ARBA" id="ARBA00023136"/>
    </source>
</evidence>
<dbReference type="Proteomes" id="UP001456513">
    <property type="component" value="Unassembled WGS sequence"/>
</dbReference>
<comment type="subcellular location">
    <subcellularLocation>
        <location evidence="1">Cell membrane</location>
        <topology evidence="1">Multi-pass membrane protein</topology>
    </subcellularLocation>
</comment>
<evidence type="ECO:0000313" key="9">
    <source>
        <dbReference type="Proteomes" id="UP001456513"/>
    </source>
</evidence>
<proteinExistence type="predicted"/>
<dbReference type="PANTHER" id="PTHR35402:SF1">
    <property type="entry name" value="TYPE II SECRETION SYSTEM PROTEIN GSPF DOMAIN-CONTAINING PROTEIN"/>
    <property type="match status" value="1"/>
</dbReference>
<evidence type="ECO:0000256" key="4">
    <source>
        <dbReference type="ARBA" id="ARBA00022989"/>
    </source>
</evidence>
<dbReference type="RefSeq" id="WP_341443148.1">
    <property type="nucleotide sequence ID" value="NZ_JBBPCN010000002.1"/>
</dbReference>
<evidence type="ECO:0000256" key="1">
    <source>
        <dbReference type="ARBA" id="ARBA00004651"/>
    </source>
</evidence>
<dbReference type="InterPro" id="IPR018076">
    <property type="entry name" value="T2SS_GspF_dom"/>
</dbReference>
<name>A0ABU9D3F0_9NOCA</name>
<keyword evidence="9" id="KW-1185">Reference proteome</keyword>
<reference evidence="8 9" key="1">
    <citation type="submission" date="2024-03" db="EMBL/GenBank/DDBJ databases">
        <title>Rhodococcus navarretei sp. nov. and Pseudarthrobacter quantumdoti sp. nov., two new species with the ability to biosynthesize Quantum Dots isolated from soil samples at Union Glacier, Antarctica.</title>
        <authorList>
            <person name="Vargas M."/>
        </authorList>
    </citation>
    <scope>NUCLEOTIDE SEQUENCE [LARGE SCALE GENOMIC DNA]</scope>
    <source>
        <strain evidence="8 9">EXRC-4A-4</strain>
    </source>
</reference>
<evidence type="ECO:0000256" key="2">
    <source>
        <dbReference type="ARBA" id="ARBA00022475"/>
    </source>
</evidence>
<dbReference type="Pfam" id="PF00482">
    <property type="entry name" value="T2SSF"/>
    <property type="match status" value="1"/>
</dbReference>
<keyword evidence="4 6" id="KW-1133">Transmembrane helix</keyword>
<keyword evidence="3 6" id="KW-0812">Transmembrane</keyword>
<dbReference type="InterPro" id="IPR056569">
    <property type="entry name" value="ArlJ-like"/>
</dbReference>
<feature type="transmembrane region" description="Helical" evidence="6">
    <location>
        <begin position="90"/>
        <end position="112"/>
    </location>
</feature>
<evidence type="ECO:0000259" key="7">
    <source>
        <dbReference type="Pfam" id="PF00482"/>
    </source>
</evidence>
<comment type="caution">
    <text evidence="8">The sequence shown here is derived from an EMBL/GenBank/DDBJ whole genome shotgun (WGS) entry which is preliminary data.</text>
</comment>
<sequence>MKFVAETTPSERLRIFLENFIDIYKGGGNVLDYLKAKSDQFFSEKERLYTLYSESMQIIAEIYLALFIVAPLFFLIVLVVFSMIGSSTLALYRIFITLFCQVGALIVLWLAYSSTAHESRSIGKFETETEEILARTSERPPAFRFRKLRRGFNKI</sequence>
<feature type="transmembrane region" description="Helical" evidence="6">
    <location>
        <begin position="62"/>
        <end position="84"/>
    </location>
</feature>
<dbReference type="EMBL" id="JBBPCN010000002">
    <property type="protein sequence ID" value="MEK8074124.1"/>
    <property type="molecule type" value="Genomic_DNA"/>
</dbReference>
<keyword evidence="2" id="KW-1003">Cell membrane</keyword>
<gene>
    <name evidence="8" type="ORF">AABD04_25025</name>
</gene>
<keyword evidence="5 6" id="KW-0472">Membrane</keyword>